<accession>A0A398A070</accession>
<dbReference type="Pfam" id="PF13456">
    <property type="entry name" value="RVT_3"/>
    <property type="match status" value="1"/>
</dbReference>
<dbReference type="AlphaFoldDB" id="A0A398A070"/>
<evidence type="ECO:0000313" key="2">
    <source>
        <dbReference type="EMBL" id="RID71171.1"/>
    </source>
</evidence>
<dbReference type="Proteomes" id="UP000264353">
    <property type="component" value="Chromosome A3"/>
</dbReference>
<evidence type="ECO:0000259" key="1">
    <source>
        <dbReference type="Pfam" id="PF13456"/>
    </source>
</evidence>
<dbReference type="EMBL" id="CM010630">
    <property type="protein sequence ID" value="RID71171.1"/>
    <property type="molecule type" value="Genomic_DNA"/>
</dbReference>
<evidence type="ECO:0000313" key="3">
    <source>
        <dbReference type="Proteomes" id="UP000264353"/>
    </source>
</evidence>
<dbReference type="Gene3D" id="3.30.420.10">
    <property type="entry name" value="Ribonuclease H-like superfamily/Ribonuclease H"/>
    <property type="match status" value="1"/>
</dbReference>
<feature type="domain" description="RNase H type-1" evidence="1">
    <location>
        <begin position="29"/>
        <end position="149"/>
    </location>
</feature>
<dbReference type="GO" id="GO:0004523">
    <property type="term" value="F:RNA-DNA hybrid ribonuclease activity"/>
    <property type="evidence" value="ECO:0007669"/>
    <property type="project" value="InterPro"/>
</dbReference>
<name>A0A398A070_BRACM</name>
<dbReference type="InterPro" id="IPR002156">
    <property type="entry name" value="RNaseH_domain"/>
</dbReference>
<proteinExistence type="predicted"/>
<dbReference type="PANTHER" id="PTHR47074:SF49">
    <property type="entry name" value="POLYNUCLEOTIDYL TRANSFERASE, RIBONUCLEASE H-LIKE SUPERFAMILY PROTEIN"/>
    <property type="match status" value="1"/>
</dbReference>
<dbReference type="PANTHER" id="PTHR47074">
    <property type="entry name" value="BNAC02G40300D PROTEIN"/>
    <property type="match status" value="1"/>
</dbReference>
<dbReference type="CDD" id="cd06222">
    <property type="entry name" value="RNase_H_like"/>
    <property type="match status" value="1"/>
</dbReference>
<dbReference type="SUPFAM" id="SSF53098">
    <property type="entry name" value="Ribonuclease H-like"/>
    <property type="match status" value="1"/>
</dbReference>
<dbReference type="GO" id="GO:0003676">
    <property type="term" value="F:nucleic acid binding"/>
    <property type="evidence" value="ECO:0007669"/>
    <property type="project" value="InterPro"/>
</dbReference>
<dbReference type="InterPro" id="IPR052929">
    <property type="entry name" value="RNase_H-like_EbsB-rel"/>
</dbReference>
<gene>
    <name evidence="2" type="ORF">BRARA_C03123</name>
</gene>
<dbReference type="InterPro" id="IPR044730">
    <property type="entry name" value="RNase_H-like_dom_plant"/>
</dbReference>
<dbReference type="InterPro" id="IPR012337">
    <property type="entry name" value="RNaseH-like_sf"/>
</dbReference>
<sequence>MYENLPQCVVHRPPPSLPTANSYTWSLFSDAAWEASSGNCGMGWVLRDTDNSFAERSSSHWCFVPSALVAEALAVKAVMSAALSSHVSSIQIHSDSKNLISLLKTQGQDMVLKGVLYDISVLARSFIPISFIHVLRLANVEADLIAKTALLSISSPATL</sequence>
<reference evidence="2 3" key="1">
    <citation type="submission" date="2018-06" db="EMBL/GenBank/DDBJ databases">
        <title>WGS assembly of Brassica rapa FPsc.</title>
        <authorList>
            <person name="Bowman J."/>
            <person name="Kohchi T."/>
            <person name="Yamato K."/>
            <person name="Jenkins J."/>
            <person name="Shu S."/>
            <person name="Ishizaki K."/>
            <person name="Yamaoka S."/>
            <person name="Nishihama R."/>
            <person name="Nakamura Y."/>
            <person name="Berger F."/>
            <person name="Adam C."/>
            <person name="Aki S."/>
            <person name="Althoff F."/>
            <person name="Araki T."/>
            <person name="Arteaga-Vazquez M."/>
            <person name="Balasubrmanian S."/>
            <person name="Bauer D."/>
            <person name="Boehm C."/>
            <person name="Briginshaw L."/>
            <person name="Caballero-Perez J."/>
            <person name="Catarino B."/>
            <person name="Chen F."/>
            <person name="Chiyoda S."/>
            <person name="Chovatia M."/>
            <person name="Davies K."/>
            <person name="Delmans M."/>
            <person name="Demura T."/>
            <person name="Dierschke T."/>
            <person name="Dolan L."/>
            <person name="Dorantes-Acosta A."/>
            <person name="Eklund D."/>
            <person name="Florent S."/>
            <person name="Flores-Sandoval E."/>
            <person name="Fujiyama A."/>
            <person name="Fukuzawa H."/>
            <person name="Galik B."/>
            <person name="Grimanelli D."/>
            <person name="Grimwood J."/>
            <person name="Grossniklaus U."/>
            <person name="Hamada T."/>
            <person name="Haseloff J."/>
            <person name="Hetherington A."/>
            <person name="Higo A."/>
            <person name="Hirakawa Y."/>
            <person name="Hundley H."/>
            <person name="Ikeda Y."/>
            <person name="Inoue K."/>
            <person name="Inoue S."/>
            <person name="Ishida S."/>
            <person name="Jia Q."/>
            <person name="Kakita M."/>
            <person name="Kanazawa T."/>
            <person name="Kawai Y."/>
            <person name="Kawashima T."/>
            <person name="Kennedy M."/>
            <person name="Kinose K."/>
            <person name="Kinoshita T."/>
            <person name="Kohara Y."/>
            <person name="Koide E."/>
            <person name="Komatsu K."/>
            <person name="Kopischke S."/>
            <person name="Kubo M."/>
            <person name="Kyozuka J."/>
            <person name="Lagercrantz U."/>
            <person name="Lin S."/>
            <person name="Lindquist E."/>
            <person name="Lipzen A."/>
            <person name="Lu C."/>
            <person name="Luna E."/>
            <person name="Martienssen R."/>
            <person name="Minamino N."/>
            <person name="Mizutani M."/>
            <person name="Mizutani M."/>
            <person name="Mochizuki N."/>
            <person name="Monte I."/>
            <person name="Mosher R."/>
            <person name="Nagasaki H."/>
            <person name="Nakagami H."/>
            <person name="Naramoto S."/>
            <person name="Nishitani K."/>
            <person name="Ohtani M."/>
            <person name="Okamoto T."/>
            <person name="Okumura M."/>
            <person name="Phillips J."/>
            <person name="Pollak B."/>
            <person name="Reinders A."/>
            <person name="Roevekamp M."/>
            <person name="Sano R."/>
            <person name="Sawa S."/>
            <person name="Schmid M."/>
            <person name="Shirakawa M."/>
            <person name="Solano R."/>
            <person name="Spunde A."/>
            <person name="Suetsugu N."/>
            <person name="Sugano S."/>
            <person name="Sugiyama A."/>
            <person name="Sun R."/>
            <person name="Suzuki Y."/>
            <person name="Takenaka M."/>
            <person name="Takezawa D."/>
            <person name="Tomogane H."/>
            <person name="Tsuzuki M."/>
            <person name="Ueda T."/>
            <person name="Umeda M."/>
            <person name="Ward J."/>
            <person name="Watanabe Y."/>
            <person name="Yazaki K."/>
            <person name="Yokoyama R."/>
            <person name="Yoshitake Y."/>
            <person name="Yotsui I."/>
            <person name="Zachgo S."/>
            <person name="Schmutz J."/>
        </authorList>
    </citation>
    <scope>NUCLEOTIDE SEQUENCE [LARGE SCALE GENOMIC DNA]</scope>
    <source>
        <strain evidence="3">cv. B-3</strain>
    </source>
</reference>
<organism evidence="2 3">
    <name type="scientific">Brassica campestris</name>
    <name type="common">Field mustard</name>
    <dbReference type="NCBI Taxonomy" id="3711"/>
    <lineage>
        <taxon>Eukaryota</taxon>
        <taxon>Viridiplantae</taxon>
        <taxon>Streptophyta</taxon>
        <taxon>Embryophyta</taxon>
        <taxon>Tracheophyta</taxon>
        <taxon>Spermatophyta</taxon>
        <taxon>Magnoliopsida</taxon>
        <taxon>eudicotyledons</taxon>
        <taxon>Gunneridae</taxon>
        <taxon>Pentapetalae</taxon>
        <taxon>rosids</taxon>
        <taxon>malvids</taxon>
        <taxon>Brassicales</taxon>
        <taxon>Brassicaceae</taxon>
        <taxon>Brassiceae</taxon>
        <taxon>Brassica</taxon>
    </lineage>
</organism>
<protein>
    <recommendedName>
        <fullName evidence="1">RNase H type-1 domain-containing protein</fullName>
    </recommendedName>
</protein>
<dbReference type="InterPro" id="IPR036397">
    <property type="entry name" value="RNaseH_sf"/>
</dbReference>